<comment type="caution">
    <text evidence="2">The sequence shown here is derived from an EMBL/GenBank/DDBJ whole genome shotgun (WGS) entry which is preliminary data.</text>
</comment>
<dbReference type="Gene3D" id="3.40.50.1820">
    <property type="entry name" value="alpha/beta hydrolase"/>
    <property type="match status" value="1"/>
</dbReference>
<dbReference type="GO" id="GO:0046503">
    <property type="term" value="P:glycerolipid catabolic process"/>
    <property type="evidence" value="ECO:0007669"/>
    <property type="project" value="TreeGrafter"/>
</dbReference>
<dbReference type="SUPFAM" id="SSF53474">
    <property type="entry name" value="alpha/beta-Hydrolases"/>
    <property type="match status" value="1"/>
</dbReference>
<dbReference type="EMBL" id="BONF01000028">
    <property type="protein sequence ID" value="GIF83384.1"/>
    <property type="molecule type" value="Genomic_DNA"/>
</dbReference>
<protein>
    <submittedName>
        <fullName evidence="2">Alpha/beta hydrolase</fullName>
    </submittedName>
</protein>
<dbReference type="PANTHER" id="PTHR43433:SF5">
    <property type="entry name" value="AB HYDROLASE-1 DOMAIN-CONTAINING PROTEIN"/>
    <property type="match status" value="1"/>
</dbReference>
<organism evidence="2 3">
    <name type="scientific">Catellatospora bangladeshensis</name>
    <dbReference type="NCBI Taxonomy" id="310355"/>
    <lineage>
        <taxon>Bacteria</taxon>
        <taxon>Bacillati</taxon>
        <taxon>Actinomycetota</taxon>
        <taxon>Actinomycetes</taxon>
        <taxon>Micromonosporales</taxon>
        <taxon>Micromonosporaceae</taxon>
        <taxon>Catellatospora</taxon>
    </lineage>
</organism>
<dbReference type="InterPro" id="IPR000073">
    <property type="entry name" value="AB_hydrolase_1"/>
</dbReference>
<keyword evidence="2" id="KW-0378">Hydrolase</keyword>
<dbReference type="GO" id="GO:0004806">
    <property type="term" value="F:triacylglycerol lipase activity"/>
    <property type="evidence" value="ECO:0007669"/>
    <property type="project" value="TreeGrafter"/>
</dbReference>
<evidence type="ECO:0000259" key="1">
    <source>
        <dbReference type="Pfam" id="PF00561"/>
    </source>
</evidence>
<proteinExistence type="predicted"/>
<gene>
    <name evidence="2" type="ORF">Cba03nite_47330</name>
</gene>
<dbReference type="PANTHER" id="PTHR43433">
    <property type="entry name" value="HYDROLASE, ALPHA/BETA FOLD FAMILY PROTEIN"/>
    <property type="match status" value="1"/>
</dbReference>
<sequence length="305" mass="32540">MTVQTTHHGDVAVAYETFGPAGGEPLLLIMGLDYQMVWWPDGFCQALADRGFHVARFDNRDAGLSTHFTSPAKENPFRVLLRGSRRPAYGTADMVGDGVAVMDALGWESAHVFGASMGSALALSTAVLHPGRVRSVTAAMGGPLRGAAALRYLNFGFFLRAARIKHPATDEGAIRTLVDLARLLATPHHPFDEGWAREVAEISHARSPRDPGTTQRQTYALRAAGALTGRMRDIAVPTLVINGADDPLIRPGAAAALARLVPGARPVVYPGMGHLLQEHLWDTIADEVAAQASTTAGTRLTRRGA</sequence>
<reference evidence="2 3" key="1">
    <citation type="submission" date="2021-01" db="EMBL/GenBank/DDBJ databases">
        <title>Whole genome shotgun sequence of Catellatospora bangladeshensis NBRC 107357.</title>
        <authorList>
            <person name="Komaki H."/>
            <person name="Tamura T."/>
        </authorList>
    </citation>
    <scope>NUCLEOTIDE SEQUENCE [LARGE SCALE GENOMIC DNA]</scope>
    <source>
        <strain evidence="2 3">NBRC 107357</strain>
    </source>
</reference>
<evidence type="ECO:0000313" key="3">
    <source>
        <dbReference type="Proteomes" id="UP000601223"/>
    </source>
</evidence>
<dbReference type="InterPro" id="IPR029058">
    <property type="entry name" value="AB_hydrolase_fold"/>
</dbReference>
<name>A0A8J3JIV0_9ACTN</name>
<dbReference type="InterPro" id="IPR050471">
    <property type="entry name" value="AB_hydrolase"/>
</dbReference>
<feature type="domain" description="AB hydrolase-1" evidence="1">
    <location>
        <begin position="38"/>
        <end position="278"/>
    </location>
</feature>
<accession>A0A8J3JIV0</accession>
<dbReference type="RefSeq" id="WP_203750092.1">
    <property type="nucleotide sequence ID" value="NZ_BONF01000028.1"/>
</dbReference>
<dbReference type="AlphaFoldDB" id="A0A8J3JIV0"/>
<keyword evidence="3" id="KW-1185">Reference proteome</keyword>
<dbReference type="Pfam" id="PF00561">
    <property type="entry name" value="Abhydrolase_1"/>
    <property type="match status" value="1"/>
</dbReference>
<evidence type="ECO:0000313" key="2">
    <source>
        <dbReference type="EMBL" id="GIF83384.1"/>
    </source>
</evidence>
<dbReference type="Proteomes" id="UP000601223">
    <property type="component" value="Unassembled WGS sequence"/>
</dbReference>